<dbReference type="Proteomes" id="UP000183809">
    <property type="component" value="Unassembled WGS sequence"/>
</dbReference>
<dbReference type="AlphaFoldDB" id="A0A1J9R998"/>
<evidence type="ECO:0000313" key="2">
    <source>
        <dbReference type="EMBL" id="OJD28995.1"/>
    </source>
</evidence>
<dbReference type="InterPro" id="IPR021514">
    <property type="entry name" value="DUF3176"/>
</dbReference>
<reference evidence="2 3" key="1">
    <citation type="submission" date="2016-10" db="EMBL/GenBank/DDBJ databases">
        <title>Proteomics and genomics reveal pathogen-plant mechanisms compatible with a hemibiotrophic lifestyle of Diplodia corticola.</title>
        <authorList>
            <person name="Fernandes I."/>
            <person name="De Jonge R."/>
            <person name="Van De Peer Y."/>
            <person name="Devreese B."/>
            <person name="Alves A."/>
            <person name="Esteves A.C."/>
        </authorList>
    </citation>
    <scope>NUCLEOTIDE SEQUENCE [LARGE SCALE GENOMIC DNA]</scope>
    <source>
        <strain evidence="2 3">CBS 112549</strain>
    </source>
</reference>
<accession>A0A1J9R998</accession>
<dbReference type="Pfam" id="PF11374">
    <property type="entry name" value="DUF3176"/>
    <property type="match status" value="1"/>
</dbReference>
<keyword evidence="3" id="KW-1185">Reference proteome</keyword>
<dbReference type="OrthoDB" id="5242705at2759"/>
<dbReference type="GeneID" id="31020339"/>
<sequence>MRSLTLWLVETVAVIFSAASLAALAVLLAVTDGKVIFDWHGVTLNTIVSILSTASKVSVMLALSESISQWKWILFGDKMRPLMDFERIDWASRGPLGSLKMMVHCRGAAILKIGAITTIIALAVDPFAQQLVQYRQELVFTTSPDTTVARAQRYSQGNQVRMSLMLDPCP</sequence>
<dbReference type="PANTHER" id="PTHR35394">
    <property type="entry name" value="DUF3176 DOMAIN-CONTAINING PROTEIN"/>
    <property type="match status" value="1"/>
</dbReference>
<name>A0A1J9R998_9PEZI</name>
<keyword evidence="1" id="KW-1133">Transmembrane helix</keyword>
<protein>
    <submittedName>
        <fullName evidence="2">Uncharacterized protein</fullName>
    </submittedName>
</protein>
<evidence type="ECO:0000313" key="3">
    <source>
        <dbReference type="Proteomes" id="UP000183809"/>
    </source>
</evidence>
<feature type="transmembrane region" description="Helical" evidence="1">
    <location>
        <begin position="7"/>
        <end position="30"/>
    </location>
</feature>
<evidence type="ECO:0000256" key="1">
    <source>
        <dbReference type="SAM" id="Phobius"/>
    </source>
</evidence>
<keyword evidence="1" id="KW-0472">Membrane</keyword>
<organism evidence="2 3">
    <name type="scientific">Diplodia corticola</name>
    <dbReference type="NCBI Taxonomy" id="236234"/>
    <lineage>
        <taxon>Eukaryota</taxon>
        <taxon>Fungi</taxon>
        <taxon>Dikarya</taxon>
        <taxon>Ascomycota</taxon>
        <taxon>Pezizomycotina</taxon>
        <taxon>Dothideomycetes</taxon>
        <taxon>Dothideomycetes incertae sedis</taxon>
        <taxon>Botryosphaeriales</taxon>
        <taxon>Botryosphaeriaceae</taxon>
        <taxon>Diplodia</taxon>
    </lineage>
</organism>
<proteinExistence type="predicted"/>
<dbReference type="PANTHER" id="PTHR35394:SF5">
    <property type="entry name" value="DUF3176 DOMAIN-CONTAINING PROTEIN"/>
    <property type="match status" value="1"/>
</dbReference>
<dbReference type="RefSeq" id="XP_020125255.1">
    <property type="nucleotide sequence ID" value="XM_020280075.1"/>
</dbReference>
<dbReference type="EMBL" id="MNUE01000099">
    <property type="protein sequence ID" value="OJD28995.1"/>
    <property type="molecule type" value="Genomic_DNA"/>
</dbReference>
<keyword evidence="1" id="KW-0812">Transmembrane</keyword>
<comment type="caution">
    <text evidence="2">The sequence shown here is derived from an EMBL/GenBank/DDBJ whole genome shotgun (WGS) entry which is preliminary data.</text>
</comment>
<gene>
    <name evidence="2" type="ORF">BKCO1_990001</name>
</gene>